<feature type="coiled-coil region" evidence="1">
    <location>
        <begin position="35"/>
        <end position="76"/>
    </location>
</feature>
<dbReference type="EMBL" id="CAJHNH020002521">
    <property type="protein sequence ID" value="CAG5126979.1"/>
    <property type="molecule type" value="Genomic_DNA"/>
</dbReference>
<evidence type="ECO:0000256" key="1">
    <source>
        <dbReference type="SAM" id="Coils"/>
    </source>
</evidence>
<reference evidence="2" key="1">
    <citation type="submission" date="2021-04" db="EMBL/GenBank/DDBJ databases">
        <authorList>
            <consortium name="Molecular Ecology Group"/>
        </authorList>
    </citation>
    <scope>NUCLEOTIDE SEQUENCE</scope>
</reference>
<comment type="caution">
    <text evidence="2">The sequence shown here is derived from an EMBL/GenBank/DDBJ whole genome shotgun (WGS) entry which is preliminary data.</text>
</comment>
<evidence type="ECO:0000313" key="2">
    <source>
        <dbReference type="EMBL" id="CAG5126979.1"/>
    </source>
</evidence>
<organism evidence="2 3">
    <name type="scientific">Candidula unifasciata</name>
    <dbReference type="NCBI Taxonomy" id="100452"/>
    <lineage>
        <taxon>Eukaryota</taxon>
        <taxon>Metazoa</taxon>
        <taxon>Spiralia</taxon>
        <taxon>Lophotrochozoa</taxon>
        <taxon>Mollusca</taxon>
        <taxon>Gastropoda</taxon>
        <taxon>Heterobranchia</taxon>
        <taxon>Euthyneura</taxon>
        <taxon>Panpulmonata</taxon>
        <taxon>Eupulmonata</taxon>
        <taxon>Stylommatophora</taxon>
        <taxon>Helicina</taxon>
        <taxon>Helicoidea</taxon>
        <taxon>Geomitridae</taxon>
        <taxon>Candidula</taxon>
    </lineage>
</organism>
<dbReference type="AlphaFoldDB" id="A0A8S3ZCU9"/>
<accession>A0A8S3ZCU9</accession>
<name>A0A8S3ZCU9_9EUPU</name>
<dbReference type="Proteomes" id="UP000678393">
    <property type="component" value="Unassembled WGS sequence"/>
</dbReference>
<keyword evidence="1" id="KW-0175">Coiled coil</keyword>
<sequence>CLLKGRLLHAETVAESLRSDLNKVKKDCLELQGTKAGLQQRLKDQEGNIAGLRSKVMKLELENETLLLEIEALKKHQHEREQVFSDVKMSFIKQVEDKDKIIGDLKKELLNREGKINELQQTRCLSEPREAKKVNDIRREAISVVNSSRSRQQEDKELSSLEKRILSLTECLRWMEGSKMPSRLQ</sequence>
<gene>
    <name evidence="2" type="ORF">CUNI_LOCUS12537</name>
</gene>
<feature type="non-terminal residue" evidence="2">
    <location>
        <position position="185"/>
    </location>
</feature>
<feature type="non-terminal residue" evidence="2">
    <location>
        <position position="1"/>
    </location>
</feature>
<proteinExistence type="predicted"/>
<dbReference type="OrthoDB" id="30551at2759"/>
<protein>
    <submittedName>
        <fullName evidence="2">Uncharacterized protein</fullName>
    </submittedName>
</protein>
<keyword evidence="3" id="KW-1185">Reference proteome</keyword>
<evidence type="ECO:0000313" key="3">
    <source>
        <dbReference type="Proteomes" id="UP000678393"/>
    </source>
</evidence>